<evidence type="ECO:0000313" key="3">
    <source>
        <dbReference type="EMBL" id="KZV99976.1"/>
    </source>
</evidence>
<dbReference type="AlphaFoldDB" id="A0A165MZ94"/>
<keyword evidence="2" id="KW-0732">Signal</keyword>
<evidence type="ECO:0000256" key="1">
    <source>
        <dbReference type="SAM" id="Phobius"/>
    </source>
</evidence>
<keyword evidence="1" id="KW-1133">Transmembrane helix</keyword>
<evidence type="ECO:0000256" key="2">
    <source>
        <dbReference type="SAM" id="SignalP"/>
    </source>
</evidence>
<name>A0A165MZ94_EXIGL</name>
<organism evidence="3 4">
    <name type="scientific">Exidia glandulosa HHB12029</name>
    <dbReference type="NCBI Taxonomy" id="1314781"/>
    <lineage>
        <taxon>Eukaryota</taxon>
        <taxon>Fungi</taxon>
        <taxon>Dikarya</taxon>
        <taxon>Basidiomycota</taxon>
        <taxon>Agaricomycotina</taxon>
        <taxon>Agaricomycetes</taxon>
        <taxon>Auriculariales</taxon>
        <taxon>Exidiaceae</taxon>
        <taxon>Exidia</taxon>
    </lineage>
</organism>
<accession>A0A165MZ94</accession>
<dbReference type="Proteomes" id="UP000077266">
    <property type="component" value="Unassembled WGS sequence"/>
</dbReference>
<keyword evidence="1" id="KW-0812">Transmembrane</keyword>
<keyword evidence="4" id="KW-1185">Reference proteome</keyword>
<dbReference type="EMBL" id="KV425904">
    <property type="protein sequence ID" value="KZV99976.1"/>
    <property type="molecule type" value="Genomic_DNA"/>
</dbReference>
<reference evidence="3 4" key="1">
    <citation type="journal article" date="2016" name="Mol. Biol. Evol.">
        <title>Comparative Genomics of Early-Diverging Mushroom-Forming Fungi Provides Insights into the Origins of Lignocellulose Decay Capabilities.</title>
        <authorList>
            <person name="Nagy L.G."/>
            <person name="Riley R."/>
            <person name="Tritt A."/>
            <person name="Adam C."/>
            <person name="Daum C."/>
            <person name="Floudas D."/>
            <person name="Sun H."/>
            <person name="Yadav J.S."/>
            <person name="Pangilinan J."/>
            <person name="Larsson K.H."/>
            <person name="Matsuura K."/>
            <person name="Barry K."/>
            <person name="Labutti K."/>
            <person name="Kuo R."/>
            <person name="Ohm R.A."/>
            <person name="Bhattacharya S.S."/>
            <person name="Shirouzu T."/>
            <person name="Yoshinaga Y."/>
            <person name="Martin F.M."/>
            <person name="Grigoriev I.V."/>
            <person name="Hibbett D.S."/>
        </authorList>
    </citation>
    <scope>NUCLEOTIDE SEQUENCE [LARGE SCALE GENOMIC DNA]</scope>
    <source>
        <strain evidence="3 4">HHB12029</strain>
    </source>
</reference>
<sequence>MPSSLLSLLPAALTALWVDKGALYVQHKDDIVLCYAGRVVRVPLLRLRDRAQARGRDTSFQTLQLLVQDSLRPLTVDDADEIAVSAVAFLSAFSQEAAWRTGTARSPVAEEGRTPATVFLRNRFQRVQWEWQIESSVPVDASDVGSQRRGFELVTRWTAWAEPSADTFLENPLVARGHIKDWIELHDDVPLIARRAMVVDNLLRPELLQTTTLYLLDPSKQRGYVAQIKRIGRAVAKATQKVAKAMQKIARPETASVLIAASALLSSVQGIVVEYVQIVGIVLGVLGPFIASVTVVSILLAYGLRSYQTASASRTSGNESAMTTGDELATLDVERAD</sequence>
<feature type="transmembrane region" description="Helical" evidence="1">
    <location>
        <begin position="275"/>
        <end position="304"/>
    </location>
</feature>
<proteinExistence type="predicted"/>
<feature type="chain" id="PRO_5012452750" evidence="2">
    <location>
        <begin position="16"/>
        <end position="337"/>
    </location>
</feature>
<feature type="signal peptide" evidence="2">
    <location>
        <begin position="1"/>
        <end position="15"/>
    </location>
</feature>
<dbReference type="OrthoDB" id="2896356at2759"/>
<keyword evidence="1" id="KW-0472">Membrane</keyword>
<gene>
    <name evidence="3" type="ORF">EXIGLDRAFT_831055</name>
</gene>
<evidence type="ECO:0000313" key="4">
    <source>
        <dbReference type="Proteomes" id="UP000077266"/>
    </source>
</evidence>
<dbReference type="InParanoid" id="A0A165MZ94"/>
<protein>
    <submittedName>
        <fullName evidence="3">Uncharacterized protein</fullName>
    </submittedName>
</protein>